<gene>
    <name evidence="8 10" type="primary">trpC</name>
    <name evidence="10" type="ORF">GCM10022410_22680</name>
</gene>
<organism evidence="10 11">
    <name type="scientific">Amphibacillus indicireducens</name>
    <dbReference type="NCBI Taxonomy" id="1076330"/>
    <lineage>
        <taxon>Bacteria</taxon>
        <taxon>Bacillati</taxon>
        <taxon>Bacillota</taxon>
        <taxon>Bacilli</taxon>
        <taxon>Bacillales</taxon>
        <taxon>Bacillaceae</taxon>
        <taxon>Amphibacillus</taxon>
    </lineage>
</organism>
<evidence type="ECO:0000313" key="10">
    <source>
        <dbReference type="EMBL" id="GAA4077445.1"/>
    </source>
</evidence>
<reference evidence="11" key="1">
    <citation type="journal article" date="2019" name="Int. J. Syst. Evol. Microbiol.">
        <title>The Global Catalogue of Microorganisms (GCM) 10K type strain sequencing project: providing services to taxonomists for standard genome sequencing and annotation.</title>
        <authorList>
            <consortium name="The Broad Institute Genomics Platform"/>
            <consortium name="The Broad Institute Genome Sequencing Center for Infectious Disease"/>
            <person name="Wu L."/>
            <person name="Ma J."/>
        </authorList>
    </citation>
    <scope>NUCLEOTIDE SEQUENCE [LARGE SCALE GENOMIC DNA]</scope>
    <source>
        <strain evidence="11">JCM 17250</strain>
    </source>
</reference>
<keyword evidence="6 8" id="KW-0057">Aromatic amino acid biosynthesis</keyword>
<dbReference type="RefSeq" id="WP_344913260.1">
    <property type="nucleotide sequence ID" value="NZ_BAABDL010000123.1"/>
</dbReference>
<evidence type="ECO:0000256" key="8">
    <source>
        <dbReference type="HAMAP-Rule" id="MF_00134"/>
    </source>
</evidence>
<evidence type="ECO:0000256" key="7">
    <source>
        <dbReference type="ARBA" id="ARBA00023239"/>
    </source>
</evidence>
<keyword evidence="3 8" id="KW-0028">Amino-acid biosynthesis</keyword>
<keyword evidence="4 8" id="KW-0210">Decarboxylase</keyword>
<name>A0ABP7VZY0_9BACI</name>
<dbReference type="InterPro" id="IPR045186">
    <property type="entry name" value="Indole-3-glycerol_P_synth"/>
</dbReference>
<evidence type="ECO:0000256" key="5">
    <source>
        <dbReference type="ARBA" id="ARBA00022822"/>
    </source>
</evidence>
<protein>
    <recommendedName>
        <fullName evidence="8">Indole-3-glycerol phosphate synthase</fullName>
        <shortName evidence="8">IGPS</shortName>
        <ecNumber evidence="8">4.1.1.48</ecNumber>
    </recommendedName>
</protein>
<dbReference type="InterPro" id="IPR011060">
    <property type="entry name" value="RibuloseP-bd_barrel"/>
</dbReference>
<dbReference type="InterPro" id="IPR013798">
    <property type="entry name" value="Indole-3-glycerol_P_synth_dom"/>
</dbReference>
<sequence>MTILEQILAVKKQEVTELKQTFDLAEHPRLTPICSFIERCQANDQLKVIAEFKRASPSKGTINAKLDPKEQAQIYQELGASMISVLTDRQFFQGSYQDLAQVKQTVELPILNKNFIIDEIQIDHAYSYGADLILLIVASLTEERLKQLYDHAKKLGLEVLVEVHDESELKAAQAIGAKLIGVNNRDLKTFKVDLAVTERLTQLINHDREILISESGLQTADDVARVKQAGAKAILVGETLMRSADLEKTFQDMLK</sequence>
<dbReference type="NCBIfam" id="NF001377">
    <property type="entry name" value="PRK00278.2-4"/>
    <property type="match status" value="1"/>
</dbReference>
<dbReference type="Pfam" id="PF00218">
    <property type="entry name" value="IGPS"/>
    <property type="match status" value="1"/>
</dbReference>
<dbReference type="Proteomes" id="UP001501734">
    <property type="component" value="Unassembled WGS sequence"/>
</dbReference>
<keyword evidence="5 8" id="KW-0822">Tryptophan biosynthesis</keyword>
<dbReference type="PANTHER" id="PTHR22854">
    <property type="entry name" value="TRYPTOPHAN BIOSYNTHESIS PROTEIN"/>
    <property type="match status" value="1"/>
</dbReference>
<dbReference type="InterPro" id="IPR013785">
    <property type="entry name" value="Aldolase_TIM"/>
</dbReference>
<evidence type="ECO:0000256" key="6">
    <source>
        <dbReference type="ARBA" id="ARBA00023141"/>
    </source>
</evidence>
<dbReference type="EMBL" id="BAABDL010000123">
    <property type="protein sequence ID" value="GAA4077445.1"/>
    <property type="molecule type" value="Genomic_DNA"/>
</dbReference>
<dbReference type="PROSITE" id="PS00614">
    <property type="entry name" value="IGPS"/>
    <property type="match status" value="1"/>
</dbReference>
<dbReference type="PANTHER" id="PTHR22854:SF2">
    <property type="entry name" value="INDOLE-3-GLYCEROL-PHOSPHATE SYNTHASE"/>
    <property type="match status" value="1"/>
</dbReference>
<evidence type="ECO:0000259" key="9">
    <source>
        <dbReference type="Pfam" id="PF00218"/>
    </source>
</evidence>
<dbReference type="CDD" id="cd00331">
    <property type="entry name" value="IGPS"/>
    <property type="match status" value="1"/>
</dbReference>
<evidence type="ECO:0000256" key="3">
    <source>
        <dbReference type="ARBA" id="ARBA00022605"/>
    </source>
</evidence>
<dbReference type="HAMAP" id="MF_00134_A">
    <property type="entry name" value="IGPS_A"/>
    <property type="match status" value="1"/>
</dbReference>
<evidence type="ECO:0000256" key="1">
    <source>
        <dbReference type="ARBA" id="ARBA00001633"/>
    </source>
</evidence>
<dbReference type="EC" id="4.1.1.48" evidence="8"/>
<dbReference type="InterPro" id="IPR001468">
    <property type="entry name" value="Indole-3-GlycerolPSynthase_CS"/>
</dbReference>
<dbReference type="HAMAP" id="MF_00134_B">
    <property type="entry name" value="IGPS_B"/>
    <property type="match status" value="1"/>
</dbReference>
<accession>A0ABP7VZY0</accession>
<dbReference type="SUPFAM" id="SSF51366">
    <property type="entry name" value="Ribulose-phoshate binding barrel"/>
    <property type="match status" value="1"/>
</dbReference>
<dbReference type="Gene3D" id="3.20.20.70">
    <property type="entry name" value="Aldolase class I"/>
    <property type="match status" value="1"/>
</dbReference>
<evidence type="ECO:0000313" key="11">
    <source>
        <dbReference type="Proteomes" id="UP001501734"/>
    </source>
</evidence>
<keyword evidence="7 8" id="KW-0456">Lyase</keyword>
<evidence type="ECO:0000256" key="2">
    <source>
        <dbReference type="ARBA" id="ARBA00004696"/>
    </source>
</evidence>
<comment type="catalytic activity">
    <reaction evidence="1 8">
        <text>1-(2-carboxyphenylamino)-1-deoxy-D-ribulose 5-phosphate + H(+) = (1S,2R)-1-C-(indol-3-yl)glycerol 3-phosphate + CO2 + H2O</text>
        <dbReference type="Rhea" id="RHEA:23476"/>
        <dbReference type="ChEBI" id="CHEBI:15377"/>
        <dbReference type="ChEBI" id="CHEBI:15378"/>
        <dbReference type="ChEBI" id="CHEBI:16526"/>
        <dbReference type="ChEBI" id="CHEBI:58613"/>
        <dbReference type="ChEBI" id="CHEBI:58866"/>
        <dbReference type="EC" id="4.1.1.48"/>
    </reaction>
</comment>
<evidence type="ECO:0000256" key="4">
    <source>
        <dbReference type="ARBA" id="ARBA00022793"/>
    </source>
</evidence>
<comment type="similarity">
    <text evidence="8">Belongs to the TrpC family.</text>
</comment>
<feature type="domain" description="Indole-3-glycerol phosphate synthase" evidence="9">
    <location>
        <begin position="4"/>
        <end position="251"/>
    </location>
</feature>
<proteinExistence type="inferred from homology"/>
<keyword evidence="11" id="KW-1185">Reference proteome</keyword>
<comment type="pathway">
    <text evidence="2 8">Amino-acid biosynthesis; L-tryptophan biosynthesis; L-tryptophan from chorismate: step 4/5.</text>
</comment>
<comment type="caution">
    <text evidence="10">The sequence shown here is derived from an EMBL/GenBank/DDBJ whole genome shotgun (WGS) entry which is preliminary data.</text>
</comment>